<dbReference type="Proteomes" id="UP000184287">
    <property type="component" value="Unassembled WGS sequence"/>
</dbReference>
<reference evidence="3" key="1">
    <citation type="submission" date="2016-11" db="EMBL/GenBank/DDBJ databases">
        <authorList>
            <person name="Varghese N."/>
            <person name="Submissions S."/>
        </authorList>
    </citation>
    <scope>NUCLEOTIDE SEQUENCE [LARGE SCALE GENOMIC DNA]</scope>
    <source>
        <strain evidence="3">DSM 16990</strain>
    </source>
</reference>
<sequence length="415" mass="48321">MKKITLPLLTILLTSLGAFSQITIRTSAIDHTDELETPAFDSLTNFGLQKKAMDYKQFIGQKVFFIPGSRKYKKDYPTTPVYYRLYALKPGVIKKEGKKIPFDSLISYRNTSNYTSENLERLKKEYNEIEVEETDVYCPKFYFEKSSELDGKISGRIDTSPDSVEGKYFTILDIQIATRFGYEFMSLESTTSSVDLPTAKVRYTLQNDLNKDVVYWFDSSDSYRKQDPRFSLVAYFVKHKNMHVNKKFVANGIYEKFSDLNTGELIEIKWNEKWICTDLSFSDTGGYPFLEPYYYFKNGTKEIKMKFLGFDYDKFIPEKEFLKKEKEDQESVRKYQAEKLKIRNAAAKKYGAKIGKYISEGEVVVGMTKQMCIESWGSPENINKTIVRRSTHEQWVYGSGRYLYFDNGVLTAIQH</sequence>
<dbReference type="EMBL" id="FQUQ01000005">
    <property type="protein sequence ID" value="SHG38774.1"/>
    <property type="molecule type" value="Genomic_DNA"/>
</dbReference>
<name>A0A1M5JDW9_9SPHI</name>
<accession>A0A1M5JDW9</accession>
<protein>
    <recommendedName>
        <fullName evidence="4">DKNYY family protein</fullName>
    </recommendedName>
</protein>
<proteinExistence type="predicted"/>
<evidence type="ECO:0000313" key="3">
    <source>
        <dbReference type="Proteomes" id="UP000184287"/>
    </source>
</evidence>
<feature type="chain" id="PRO_5012229027" description="DKNYY family protein" evidence="1">
    <location>
        <begin position="21"/>
        <end position="415"/>
    </location>
</feature>
<keyword evidence="1" id="KW-0732">Signal</keyword>
<dbReference type="AlphaFoldDB" id="A0A1M5JDW9"/>
<dbReference type="STRING" id="288992.SAMN04488522_105310"/>
<evidence type="ECO:0000256" key="1">
    <source>
        <dbReference type="SAM" id="SignalP"/>
    </source>
</evidence>
<evidence type="ECO:0000313" key="2">
    <source>
        <dbReference type="EMBL" id="SHG38774.1"/>
    </source>
</evidence>
<dbReference type="OrthoDB" id="711462at2"/>
<keyword evidence="3" id="KW-1185">Reference proteome</keyword>
<dbReference type="RefSeq" id="WP_073234833.1">
    <property type="nucleotide sequence ID" value="NZ_FQUQ01000005.1"/>
</dbReference>
<organism evidence="2 3">
    <name type="scientific">Pedobacter caeni</name>
    <dbReference type="NCBI Taxonomy" id="288992"/>
    <lineage>
        <taxon>Bacteria</taxon>
        <taxon>Pseudomonadati</taxon>
        <taxon>Bacteroidota</taxon>
        <taxon>Sphingobacteriia</taxon>
        <taxon>Sphingobacteriales</taxon>
        <taxon>Sphingobacteriaceae</taxon>
        <taxon>Pedobacter</taxon>
    </lineage>
</organism>
<gene>
    <name evidence="2" type="ORF">SAMN04488522_105310</name>
</gene>
<evidence type="ECO:0008006" key="4">
    <source>
        <dbReference type="Google" id="ProtNLM"/>
    </source>
</evidence>
<feature type="signal peptide" evidence="1">
    <location>
        <begin position="1"/>
        <end position="20"/>
    </location>
</feature>